<evidence type="ECO:0000313" key="2">
    <source>
        <dbReference type="EMBL" id="PSR21987.1"/>
    </source>
</evidence>
<protein>
    <submittedName>
        <fullName evidence="2">Ornithine cyclodeaminase</fullName>
    </submittedName>
</protein>
<dbReference type="Proteomes" id="UP000241848">
    <property type="component" value="Unassembled WGS sequence"/>
</dbReference>
<name>A0A2T2WIB6_9FIRM</name>
<dbReference type="Pfam" id="PF02423">
    <property type="entry name" value="OCD_Mu_crystall"/>
    <property type="match status" value="1"/>
</dbReference>
<evidence type="ECO:0000313" key="3">
    <source>
        <dbReference type="Proteomes" id="UP000241848"/>
    </source>
</evidence>
<dbReference type="SUPFAM" id="SSF51735">
    <property type="entry name" value="NAD(P)-binding Rossmann-fold domains"/>
    <property type="match status" value="1"/>
</dbReference>
<dbReference type="Gene3D" id="3.40.50.720">
    <property type="entry name" value="NAD(P)-binding Rossmann-like Domain"/>
    <property type="match status" value="1"/>
</dbReference>
<dbReference type="GO" id="GO:0005737">
    <property type="term" value="C:cytoplasm"/>
    <property type="evidence" value="ECO:0007669"/>
    <property type="project" value="TreeGrafter"/>
</dbReference>
<dbReference type="AlphaFoldDB" id="A0A2T2WIB6"/>
<dbReference type="InterPro" id="IPR003462">
    <property type="entry name" value="ODC_Mu_crystall"/>
</dbReference>
<evidence type="ECO:0000256" key="1">
    <source>
        <dbReference type="ARBA" id="ARBA00008903"/>
    </source>
</evidence>
<dbReference type="EMBL" id="PXYV01000024">
    <property type="protein sequence ID" value="PSR21987.1"/>
    <property type="molecule type" value="Genomic_DNA"/>
</dbReference>
<proteinExistence type="inferred from homology"/>
<comment type="similarity">
    <text evidence="1">Belongs to the ornithine cyclodeaminase/mu-crystallin family.</text>
</comment>
<sequence length="322" mass="35173">MNPRLEFFSAAEVMAGLPMVDCINLMEEAFKDLAEAQIQMPLRSIMMFGGRKIFGQMPSWLERQRVIGTKVITMVPENRDRGMASHQGLILLFSADDGTPWAVVDAESVTAIRTAAVSAVATRWLARHDASCLAILGTGQQARTHLEAMLAVRPFTRILVYGLHRERALAYQQEMMEQLRCPLEVADSVEEACAEADVICTVTSSPTPILASCDVKDGCHINAVGACRADERELDSALVARARLYVDRHESAQSEAGDYLIPLKEGAITSDHMVGELADLVSGQVAGRENASEVTVFKSLGLALEDVAAAYYLYQRGRAQRG</sequence>
<dbReference type="GO" id="GO:0019752">
    <property type="term" value="P:carboxylic acid metabolic process"/>
    <property type="evidence" value="ECO:0007669"/>
    <property type="project" value="UniProtKB-ARBA"/>
</dbReference>
<comment type="caution">
    <text evidence="2">The sequence shown here is derived from an EMBL/GenBank/DDBJ whole genome shotgun (WGS) entry which is preliminary data.</text>
</comment>
<organism evidence="2 3">
    <name type="scientific">Sulfobacillus acidophilus</name>
    <dbReference type="NCBI Taxonomy" id="53633"/>
    <lineage>
        <taxon>Bacteria</taxon>
        <taxon>Bacillati</taxon>
        <taxon>Bacillota</taxon>
        <taxon>Clostridia</taxon>
        <taxon>Eubacteriales</taxon>
        <taxon>Clostridiales Family XVII. Incertae Sedis</taxon>
        <taxon>Sulfobacillus</taxon>
    </lineage>
</organism>
<dbReference type="PANTHER" id="PTHR13812">
    <property type="entry name" value="KETIMINE REDUCTASE MU-CRYSTALLIN"/>
    <property type="match status" value="1"/>
</dbReference>
<gene>
    <name evidence="2" type="ORF">C7B45_08845</name>
</gene>
<reference evidence="2 3" key="1">
    <citation type="journal article" date="2014" name="BMC Genomics">
        <title>Comparison of environmental and isolate Sulfobacillus genomes reveals diverse carbon, sulfur, nitrogen, and hydrogen metabolisms.</title>
        <authorList>
            <person name="Justice N.B."/>
            <person name="Norman A."/>
            <person name="Brown C.T."/>
            <person name="Singh A."/>
            <person name="Thomas B.C."/>
            <person name="Banfield J.F."/>
        </authorList>
    </citation>
    <scope>NUCLEOTIDE SEQUENCE [LARGE SCALE GENOMIC DNA]</scope>
    <source>
        <strain evidence="2">AMDSBA3</strain>
    </source>
</reference>
<dbReference type="FunFam" id="3.40.50.720:FF:000311">
    <property type="entry name" value="Ornithine cyclodeaminase"/>
    <property type="match status" value="1"/>
</dbReference>
<accession>A0A2T2WIB6</accession>
<dbReference type="GO" id="GO:0016491">
    <property type="term" value="F:oxidoreductase activity"/>
    <property type="evidence" value="ECO:0007669"/>
    <property type="project" value="UniProtKB-ARBA"/>
</dbReference>
<dbReference type="Gene3D" id="3.30.1780.10">
    <property type="entry name" value="ornithine cyclodeaminase, domain 1"/>
    <property type="match status" value="1"/>
</dbReference>
<dbReference type="PANTHER" id="PTHR13812:SF19">
    <property type="entry name" value="KETIMINE REDUCTASE MU-CRYSTALLIN"/>
    <property type="match status" value="1"/>
</dbReference>
<dbReference type="PIRSF" id="PIRSF001439">
    <property type="entry name" value="CryM"/>
    <property type="match status" value="1"/>
</dbReference>
<dbReference type="InterPro" id="IPR036291">
    <property type="entry name" value="NAD(P)-bd_dom_sf"/>
</dbReference>
<dbReference type="InterPro" id="IPR023401">
    <property type="entry name" value="ODC_N"/>
</dbReference>